<dbReference type="Proteomes" id="UP000479000">
    <property type="component" value="Unassembled WGS sequence"/>
</dbReference>
<sequence length="266" mass="30165">MFDSICINFKILIQSEIADFIFQQGIHRIGDTVLVHAQTQETLLHEVGARYSHACGIVRLGRHTTAVQRTEAYRLSLSADTGAPELAQCRIQGIIMDRIKAMTDHQEFGRLLTTSGQSDNPVWQKVLEGLKEKRRGWRRLPNYISTCGHPGVRDGGNRCVFCLVERDAAREEEKQKTVITTRAQHVEALCKQAERILEEAQVKADALRQEAFKISMHMAPWPPEGTPRQQAIALGQKWYMPLEECKNCHQIAERYVANGRCKNCGK</sequence>
<gene>
    <name evidence="2" type="ORF">NTEN_LOCUS11060</name>
</gene>
<proteinExistence type="predicted"/>
<feature type="coiled-coil region" evidence="1">
    <location>
        <begin position="183"/>
        <end position="210"/>
    </location>
</feature>
<keyword evidence="1" id="KW-0175">Coiled coil</keyword>
<keyword evidence="3" id="KW-1185">Reference proteome</keyword>
<evidence type="ECO:0000256" key="1">
    <source>
        <dbReference type="SAM" id="Coils"/>
    </source>
</evidence>
<dbReference type="EMBL" id="CADCXU010016554">
    <property type="protein sequence ID" value="CAB0005583.1"/>
    <property type="molecule type" value="Genomic_DNA"/>
</dbReference>
<evidence type="ECO:0000313" key="2">
    <source>
        <dbReference type="EMBL" id="CAB0005583.1"/>
    </source>
</evidence>
<organism evidence="2 3">
    <name type="scientific">Nesidiocoris tenuis</name>
    <dbReference type="NCBI Taxonomy" id="355587"/>
    <lineage>
        <taxon>Eukaryota</taxon>
        <taxon>Metazoa</taxon>
        <taxon>Ecdysozoa</taxon>
        <taxon>Arthropoda</taxon>
        <taxon>Hexapoda</taxon>
        <taxon>Insecta</taxon>
        <taxon>Pterygota</taxon>
        <taxon>Neoptera</taxon>
        <taxon>Paraneoptera</taxon>
        <taxon>Hemiptera</taxon>
        <taxon>Heteroptera</taxon>
        <taxon>Panheteroptera</taxon>
        <taxon>Cimicomorpha</taxon>
        <taxon>Miridae</taxon>
        <taxon>Dicyphina</taxon>
        <taxon>Nesidiocoris</taxon>
    </lineage>
</organism>
<evidence type="ECO:0000313" key="3">
    <source>
        <dbReference type="Proteomes" id="UP000479000"/>
    </source>
</evidence>
<name>A0A6H5GQ86_9HEMI</name>
<reference evidence="2 3" key="1">
    <citation type="submission" date="2020-02" db="EMBL/GenBank/DDBJ databases">
        <authorList>
            <person name="Ferguson B K."/>
        </authorList>
    </citation>
    <scope>NUCLEOTIDE SEQUENCE [LARGE SCALE GENOMIC DNA]</scope>
</reference>
<accession>A0A6H5GQ86</accession>
<dbReference type="AlphaFoldDB" id="A0A6H5GQ86"/>
<protein>
    <submittedName>
        <fullName evidence="2">Uncharacterized protein</fullName>
    </submittedName>
</protein>